<accession>A0A4Q0XEF9</accession>
<dbReference type="Gene3D" id="6.10.320.10">
    <property type="match status" value="1"/>
</dbReference>
<dbReference type="NCBIfam" id="NF038048">
    <property type="entry name" value="DIP1984_fam"/>
    <property type="match status" value="1"/>
</dbReference>
<dbReference type="AlphaFoldDB" id="A0A4Q0XEF9"/>
<dbReference type="EMBL" id="SDDZ01000020">
    <property type="protein sequence ID" value="RXJ44285.1"/>
    <property type="molecule type" value="Genomic_DNA"/>
</dbReference>
<evidence type="ECO:0000313" key="1">
    <source>
        <dbReference type="EMBL" id="RXJ44285.1"/>
    </source>
</evidence>
<dbReference type="CDD" id="cd12208">
    <property type="entry name" value="DIP1984-like"/>
    <property type="match status" value="1"/>
</dbReference>
<dbReference type="Pfam" id="PF20935">
    <property type="entry name" value="DUF6847"/>
    <property type="match status" value="1"/>
</dbReference>
<dbReference type="Proteomes" id="UP000289792">
    <property type="component" value="Unassembled WGS sequence"/>
</dbReference>
<organism evidence="1 2">
    <name type="scientific">Gelidibacter gilvus</name>
    <dbReference type="NCBI Taxonomy" id="59602"/>
    <lineage>
        <taxon>Bacteria</taxon>
        <taxon>Pseudomonadati</taxon>
        <taxon>Bacteroidota</taxon>
        <taxon>Flavobacteriia</taxon>
        <taxon>Flavobacteriales</taxon>
        <taxon>Flavobacteriaceae</taxon>
        <taxon>Gelidibacter</taxon>
    </lineage>
</organism>
<dbReference type="RefSeq" id="WP_129019001.1">
    <property type="nucleotide sequence ID" value="NZ_SDDZ01000020.1"/>
</dbReference>
<proteinExistence type="predicted"/>
<sequence length="158" mass="18162">MSETPVKNKKIKLAEGLLLRADLMKKIEHLQNRIRPVLIVSDDKLPQEDPDKLLAQLRKTIQDLESIVIRINKTNNETQVEGEGSLMEALAKRDSLKMLSEKLRNIRYAAQVDNSGDNNLKTTIDIKKLQNEMDQAGRAFREIDSKIQEINWLTELKD</sequence>
<name>A0A4Q0XEF9_9FLAO</name>
<gene>
    <name evidence="1" type="ORF">ESZ48_18555</name>
</gene>
<dbReference type="InterPro" id="IPR047741">
    <property type="entry name" value="DIP1984-like"/>
</dbReference>
<comment type="caution">
    <text evidence="1">The sequence shown here is derived from an EMBL/GenBank/DDBJ whole genome shotgun (WGS) entry which is preliminary data.</text>
</comment>
<evidence type="ECO:0000313" key="2">
    <source>
        <dbReference type="Proteomes" id="UP000289792"/>
    </source>
</evidence>
<keyword evidence="2" id="KW-1185">Reference proteome</keyword>
<reference evidence="1 2" key="1">
    <citation type="submission" date="2019-01" db="EMBL/GenBank/DDBJ databases">
        <title>Genome sequence of the Antarctic species Gelidibacter gilvus ACAM 158(T).</title>
        <authorList>
            <person name="Bowman J.P."/>
        </authorList>
    </citation>
    <scope>NUCLEOTIDE SEQUENCE [LARGE SCALE GENOMIC DNA]</scope>
    <source>
        <strain evidence="1 2">IC158</strain>
    </source>
</reference>
<protein>
    <submittedName>
        <fullName evidence="1">Septicolysin</fullName>
    </submittedName>
</protein>
<dbReference type="OrthoDB" id="3730241at2"/>